<evidence type="ECO:0000313" key="2">
    <source>
        <dbReference type="Proteomes" id="UP000191144"/>
    </source>
</evidence>
<dbReference type="GO" id="GO:0000444">
    <property type="term" value="C:MIS12/MIND type complex"/>
    <property type="evidence" value="ECO:0007669"/>
    <property type="project" value="TreeGrafter"/>
</dbReference>
<name>A0A1G4IVK6_9SACH</name>
<protein>
    <submittedName>
        <fullName evidence="1">LAME_0B05204g1_1</fullName>
    </submittedName>
</protein>
<dbReference type="PANTHER" id="PTHR31749:SF3">
    <property type="entry name" value="KINETOCHORE-ASSOCIATED PROTEIN NSL1 HOMOLOG"/>
    <property type="match status" value="1"/>
</dbReference>
<accession>A0A1G4IVK6</accession>
<sequence length="215" mass="24732">MSTQPSKLDITAEQLRSIYTQFQTIFDEKVSLHLPQEHDSVKGEVLLELQKFLFEGMDAASSSLSIINANESASISDVLAQSREQFVESFDLGLNERVRKKYQEWEDQTVKVAQLRREAPRKLSEVYESEANEVLREVDTLIEEFSHEKSSSDSAADAVDPEVDWSDLQNDYMEVLSRLAQVRDDLPKNRSKLQKLQQLISFLESELESERKNDD</sequence>
<dbReference type="PANTHER" id="PTHR31749">
    <property type="entry name" value="KINETOCHORE-ASSOCIATED PROTEIN NSL1 HOMOLOG"/>
    <property type="match status" value="1"/>
</dbReference>
<dbReference type="AlphaFoldDB" id="A0A1G4IVK6"/>
<dbReference type="OrthoDB" id="2135762at2759"/>
<reference evidence="2" key="1">
    <citation type="submission" date="2016-03" db="EMBL/GenBank/DDBJ databases">
        <authorList>
            <person name="Devillers Hugo."/>
        </authorList>
    </citation>
    <scope>NUCLEOTIDE SEQUENCE [LARGE SCALE GENOMIC DNA]</scope>
</reference>
<dbReference type="EMBL" id="LT598478">
    <property type="protein sequence ID" value="SCU80975.1"/>
    <property type="molecule type" value="Genomic_DNA"/>
</dbReference>
<dbReference type="InterPro" id="IPR013950">
    <property type="entry name" value="Mis14/Nsl1"/>
</dbReference>
<dbReference type="GO" id="GO:0000070">
    <property type="term" value="P:mitotic sister chromatid segregation"/>
    <property type="evidence" value="ECO:0007669"/>
    <property type="project" value="InterPro"/>
</dbReference>
<evidence type="ECO:0000313" key="1">
    <source>
        <dbReference type="EMBL" id="SCU80975.1"/>
    </source>
</evidence>
<dbReference type="Pfam" id="PF08641">
    <property type="entry name" value="Mis14"/>
    <property type="match status" value="1"/>
</dbReference>
<dbReference type="Proteomes" id="UP000191144">
    <property type="component" value="Chromosome B"/>
</dbReference>
<gene>
    <name evidence="1" type="ORF">LAME_0B05204G</name>
</gene>
<keyword evidence="2" id="KW-1185">Reference proteome</keyword>
<proteinExistence type="predicted"/>
<organism evidence="1 2">
    <name type="scientific">Lachancea meyersii CBS 8951</name>
    <dbReference type="NCBI Taxonomy" id="1266667"/>
    <lineage>
        <taxon>Eukaryota</taxon>
        <taxon>Fungi</taxon>
        <taxon>Dikarya</taxon>
        <taxon>Ascomycota</taxon>
        <taxon>Saccharomycotina</taxon>
        <taxon>Saccharomycetes</taxon>
        <taxon>Saccharomycetales</taxon>
        <taxon>Saccharomycetaceae</taxon>
        <taxon>Lachancea</taxon>
    </lineage>
</organism>